<accession>A0AAW2XPB8</accession>
<sequence>MASDLERLGSILSLMEEEDSGFLFPTGLWHAESLTQGFYVVGRLLASKSFHPDALHSTLKSTFNPGKGMEFKMIEGERFLLRFFHGLDRRRVLERSPWAYDKNLVILAPVEASDNPSEIDLNWCDFHIHIHGLPLGKMTKELCSFIGNKLGRFKDVDLDEKGESWGSSVRVRVSVDVTKPLKRALKVRTVLGDEQLITFTYERLPNFCYLCGCLGHLSRQCALHF</sequence>
<evidence type="ECO:0000259" key="2">
    <source>
        <dbReference type="PROSITE" id="PS50158"/>
    </source>
</evidence>
<dbReference type="PANTHER" id="PTHR31286:SF178">
    <property type="entry name" value="DUF4283 DOMAIN-CONTAINING PROTEIN"/>
    <property type="match status" value="1"/>
</dbReference>
<keyword evidence="1" id="KW-0862">Zinc</keyword>
<dbReference type="PROSITE" id="PS50158">
    <property type="entry name" value="ZF_CCHC"/>
    <property type="match status" value="1"/>
</dbReference>
<reference evidence="3" key="1">
    <citation type="submission" date="2020-06" db="EMBL/GenBank/DDBJ databases">
        <authorList>
            <person name="Li T."/>
            <person name="Hu X."/>
            <person name="Zhang T."/>
            <person name="Song X."/>
            <person name="Zhang H."/>
            <person name="Dai N."/>
            <person name="Sheng W."/>
            <person name="Hou X."/>
            <person name="Wei L."/>
        </authorList>
    </citation>
    <scope>NUCLEOTIDE SEQUENCE</scope>
    <source>
        <strain evidence="3">KEN1</strain>
        <tissue evidence="3">Leaf</tissue>
    </source>
</reference>
<dbReference type="GO" id="GO:0008270">
    <property type="term" value="F:zinc ion binding"/>
    <property type="evidence" value="ECO:0007669"/>
    <property type="project" value="UniProtKB-KW"/>
</dbReference>
<dbReference type="AlphaFoldDB" id="A0AAW2XPB8"/>
<dbReference type="InterPro" id="IPR025558">
    <property type="entry name" value="DUF4283"/>
</dbReference>
<dbReference type="GO" id="GO:0003676">
    <property type="term" value="F:nucleic acid binding"/>
    <property type="evidence" value="ECO:0007669"/>
    <property type="project" value="InterPro"/>
</dbReference>
<dbReference type="PANTHER" id="PTHR31286">
    <property type="entry name" value="GLYCINE-RICH CELL WALL STRUCTURAL PROTEIN 1.8-LIKE"/>
    <property type="match status" value="1"/>
</dbReference>
<proteinExistence type="predicted"/>
<dbReference type="Pfam" id="PF14111">
    <property type="entry name" value="DUF4283"/>
    <property type="match status" value="1"/>
</dbReference>
<evidence type="ECO:0000256" key="1">
    <source>
        <dbReference type="PROSITE-ProRule" id="PRU00047"/>
    </source>
</evidence>
<keyword evidence="1" id="KW-0863">Zinc-finger</keyword>
<reference evidence="3" key="2">
    <citation type="journal article" date="2024" name="Plant">
        <title>Genomic evolution and insights into agronomic trait innovations of Sesamum species.</title>
        <authorList>
            <person name="Miao H."/>
            <person name="Wang L."/>
            <person name="Qu L."/>
            <person name="Liu H."/>
            <person name="Sun Y."/>
            <person name="Le M."/>
            <person name="Wang Q."/>
            <person name="Wei S."/>
            <person name="Zheng Y."/>
            <person name="Lin W."/>
            <person name="Duan Y."/>
            <person name="Cao H."/>
            <person name="Xiong S."/>
            <person name="Wang X."/>
            <person name="Wei L."/>
            <person name="Li C."/>
            <person name="Ma Q."/>
            <person name="Ju M."/>
            <person name="Zhao R."/>
            <person name="Li G."/>
            <person name="Mu C."/>
            <person name="Tian Q."/>
            <person name="Mei H."/>
            <person name="Zhang T."/>
            <person name="Gao T."/>
            <person name="Zhang H."/>
        </authorList>
    </citation>
    <scope>NUCLEOTIDE SEQUENCE</scope>
    <source>
        <strain evidence="3">KEN1</strain>
    </source>
</reference>
<dbReference type="InterPro" id="IPR040256">
    <property type="entry name" value="At4g02000-like"/>
</dbReference>
<dbReference type="EMBL" id="JACGWN010000003">
    <property type="protein sequence ID" value="KAL0454591.1"/>
    <property type="molecule type" value="Genomic_DNA"/>
</dbReference>
<evidence type="ECO:0000313" key="3">
    <source>
        <dbReference type="EMBL" id="KAL0454591.1"/>
    </source>
</evidence>
<keyword evidence="1" id="KW-0479">Metal-binding</keyword>
<comment type="caution">
    <text evidence="3">The sequence shown here is derived from an EMBL/GenBank/DDBJ whole genome shotgun (WGS) entry which is preliminary data.</text>
</comment>
<dbReference type="InterPro" id="IPR001878">
    <property type="entry name" value="Znf_CCHC"/>
</dbReference>
<feature type="domain" description="CCHC-type" evidence="2">
    <location>
        <begin position="208"/>
        <end position="221"/>
    </location>
</feature>
<protein>
    <recommendedName>
        <fullName evidence="2">CCHC-type domain-containing protein</fullName>
    </recommendedName>
</protein>
<organism evidence="3">
    <name type="scientific">Sesamum latifolium</name>
    <dbReference type="NCBI Taxonomy" id="2727402"/>
    <lineage>
        <taxon>Eukaryota</taxon>
        <taxon>Viridiplantae</taxon>
        <taxon>Streptophyta</taxon>
        <taxon>Embryophyta</taxon>
        <taxon>Tracheophyta</taxon>
        <taxon>Spermatophyta</taxon>
        <taxon>Magnoliopsida</taxon>
        <taxon>eudicotyledons</taxon>
        <taxon>Gunneridae</taxon>
        <taxon>Pentapetalae</taxon>
        <taxon>asterids</taxon>
        <taxon>lamiids</taxon>
        <taxon>Lamiales</taxon>
        <taxon>Pedaliaceae</taxon>
        <taxon>Sesamum</taxon>
    </lineage>
</organism>
<name>A0AAW2XPB8_9LAMI</name>
<gene>
    <name evidence="3" type="ORF">Slati_0798300</name>
</gene>
<dbReference type="Pfam" id="PF14392">
    <property type="entry name" value="zf-CCHC_4"/>
    <property type="match status" value="1"/>
</dbReference>
<dbReference type="InterPro" id="IPR025836">
    <property type="entry name" value="Zn_knuckle_CX2CX4HX4C"/>
</dbReference>